<keyword evidence="14" id="KW-0472">Membrane</keyword>
<feature type="domain" description="Acyl-CoA dehydrogenase/oxidase N-terminal" evidence="16">
    <location>
        <begin position="19"/>
        <end position="90"/>
    </location>
</feature>
<keyword evidence="4" id="KW-0547">Nucleotide-binding</keyword>
<evidence type="ECO:0000256" key="4">
    <source>
        <dbReference type="ARBA" id="ARBA00022741"/>
    </source>
</evidence>
<dbReference type="Pfam" id="PF02770">
    <property type="entry name" value="Acyl-CoA_dh_M"/>
    <property type="match status" value="1"/>
</dbReference>
<dbReference type="InterPro" id="IPR037069">
    <property type="entry name" value="AcylCoA_DH/ox_N_sf"/>
</dbReference>
<reference evidence="18 19" key="1">
    <citation type="submission" date="2021-01" db="EMBL/GenBank/DDBJ databases">
        <title>Whole genome shotgun sequence of Microbispora amethystogenes NBRC 101907.</title>
        <authorList>
            <person name="Komaki H."/>
            <person name="Tamura T."/>
        </authorList>
    </citation>
    <scope>NUCLEOTIDE SEQUENCE [LARGE SCALE GENOMIC DNA]</scope>
    <source>
        <strain evidence="18 19">NBRC 101907</strain>
    </source>
</reference>
<organism evidence="18 19">
    <name type="scientific">Microbispora amethystogenes</name>
    <dbReference type="NCBI Taxonomy" id="1427754"/>
    <lineage>
        <taxon>Bacteria</taxon>
        <taxon>Bacillati</taxon>
        <taxon>Actinomycetota</taxon>
        <taxon>Actinomycetes</taxon>
        <taxon>Streptosporangiales</taxon>
        <taxon>Streptosporangiaceae</taxon>
        <taxon>Microbispora</taxon>
    </lineage>
</organism>
<keyword evidence="2" id="KW-0285">Flavoprotein</keyword>
<evidence type="ECO:0000256" key="13">
    <source>
        <dbReference type="ARBA" id="ARBA00049456"/>
    </source>
</evidence>
<dbReference type="PIRSF" id="PIRSF016578">
    <property type="entry name" value="HsaA"/>
    <property type="match status" value="1"/>
</dbReference>
<keyword evidence="14" id="KW-0812">Transmembrane</keyword>
<feature type="domain" description="Acyl-CoA oxidase/dehydrogenase middle" evidence="15">
    <location>
        <begin position="122"/>
        <end position="210"/>
    </location>
</feature>
<evidence type="ECO:0000313" key="18">
    <source>
        <dbReference type="EMBL" id="GIH31394.1"/>
    </source>
</evidence>
<evidence type="ECO:0000256" key="10">
    <source>
        <dbReference type="ARBA" id="ARBA00034345"/>
    </source>
</evidence>
<evidence type="ECO:0000256" key="12">
    <source>
        <dbReference type="ARBA" id="ARBA00048445"/>
    </source>
</evidence>
<dbReference type="Gene3D" id="1.10.540.10">
    <property type="entry name" value="Acyl-CoA dehydrogenase/oxidase, N-terminal domain"/>
    <property type="match status" value="1"/>
</dbReference>
<comment type="pathway">
    <text evidence="7">Sulfur metabolism; dibenzothiophene degradation.</text>
</comment>
<keyword evidence="14" id="KW-1133">Transmembrane helix</keyword>
<dbReference type="SUPFAM" id="SSF47203">
    <property type="entry name" value="Acyl-CoA dehydrogenase C-terminal domain-like"/>
    <property type="match status" value="1"/>
</dbReference>
<evidence type="ECO:0000256" key="2">
    <source>
        <dbReference type="ARBA" id="ARBA00022630"/>
    </source>
</evidence>
<comment type="subcellular location">
    <subcellularLocation>
        <location evidence="1">Cytoplasm</location>
    </subcellularLocation>
</comment>
<proteinExistence type="inferred from homology"/>
<dbReference type="InterPro" id="IPR046373">
    <property type="entry name" value="Acyl-CoA_Oxase/DH_mid-dom_sf"/>
</dbReference>
<dbReference type="InterPro" id="IPR013786">
    <property type="entry name" value="AcylCoA_DH/ox_N"/>
</dbReference>
<keyword evidence="6" id="KW-0503">Monooxygenase</keyword>
<dbReference type="SUPFAM" id="SSF56645">
    <property type="entry name" value="Acyl-CoA dehydrogenase NM domain-like"/>
    <property type="match status" value="1"/>
</dbReference>
<evidence type="ECO:0000256" key="5">
    <source>
        <dbReference type="ARBA" id="ARBA00023002"/>
    </source>
</evidence>
<evidence type="ECO:0000259" key="17">
    <source>
        <dbReference type="Pfam" id="PF08028"/>
    </source>
</evidence>
<comment type="catalytic activity">
    <reaction evidence="12">
        <text>dibenzothiophene 5-oxide + FMNH2 + O2 = dibenzothiophene 5,5-dioxide + FMN + H2O + H(+)</text>
        <dbReference type="Rhea" id="RHEA:49080"/>
        <dbReference type="ChEBI" id="CHEBI:15377"/>
        <dbReference type="ChEBI" id="CHEBI:15378"/>
        <dbReference type="ChEBI" id="CHEBI:15379"/>
        <dbReference type="ChEBI" id="CHEBI:23683"/>
        <dbReference type="ChEBI" id="CHEBI:57618"/>
        <dbReference type="ChEBI" id="CHEBI:58210"/>
        <dbReference type="ChEBI" id="CHEBI:90356"/>
    </reaction>
</comment>
<feature type="transmembrane region" description="Helical" evidence="14">
    <location>
        <begin position="226"/>
        <end position="248"/>
    </location>
</feature>
<evidence type="ECO:0000259" key="16">
    <source>
        <dbReference type="Pfam" id="PF02771"/>
    </source>
</evidence>
<comment type="catalytic activity">
    <reaction evidence="11">
        <text>dibenzothiophene + FMNH2 + O2 = dibenzothiophene 5-oxide + FMN + H2O + H(+)</text>
        <dbReference type="Rhea" id="RHEA:49076"/>
        <dbReference type="ChEBI" id="CHEBI:15377"/>
        <dbReference type="ChEBI" id="CHEBI:15378"/>
        <dbReference type="ChEBI" id="CHEBI:15379"/>
        <dbReference type="ChEBI" id="CHEBI:23681"/>
        <dbReference type="ChEBI" id="CHEBI:23683"/>
        <dbReference type="ChEBI" id="CHEBI:57618"/>
        <dbReference type="ChEBI" id="CHEBI:58210"/>
    </reaction>
</comment>
<dbReference type="Pfam" id="PF02771">
    <property type="entry name" value="Acyl-CoA_dh_N"/>
    <property type="match status" value="1"/>
</dbReference>
<dbReference type="Proteomes" id="UP000651728">
    <property type="component" value="Unassembled WGS sequence"/>
</dbReference>
<evidence type="ECO:0000256" key="14">
    <source>
        <dbReference type="SAM" id="Phobius"/>
    </source>
</evidence>
<accession>A0ABQ4F994</accession>
<name>A0ABQ4F994_9ACTN</name>
<dbReference type="PANTHER" id="PTHR43884:SF12">
    <property type="entry name" value="ISOVALERYL-COA DEHYDROGENASE, MITOCHONDRIAL-RELATED"/>
    <property type="match status" value="1"/>
</dbReference>
<dbReference type="InterPro" id="IPR009100">
    <property type="entry name" value="AcylCoA_DH/oxidase_NM_dom_sf"/>
</dbReference>
<dbReference type="CDD" id="cd00567">
    <property type="entry name" value="ACAD"/>
    <property type="match status" value="1"/>
</dbReference>
<keyword evidence="5" id="KW-0560">Oxidoreductase</keyword>
<comment type="similarity">
    <text evidence="8">Belongs to the DszC flavin monooxygenase family.</text>
</comment>
<dbReference type="InterPro" id="IPR013107">
    <property type="entry name" value="Acyl-CoA_DH_C"/>
</dbReference>
<evidence type="ECO:0000256" key="11">
    <source>
        <dbReference type="ARBA" id="ARBA00047859"/>
    </source>
</evidence>
<evidence type="ECO:0000256" key="3">
    <source>
        <dbReference type="ARBA" id="ARBA00022643"/>
    </source>
</evidence>
<feature type="domain" description="Acyl-CoA dehydrogenase C-terminal" evidence="17">
    <location>
        <begin position="241"/>
        <end position="356"/>
    </location>
</feature>
<evidence type="ECO:0000256" key="6">
    <source>
        <dbReference type="ARBA" id="ARBA00023033"/>
    </source>
</evidence>
<keyword evidence="3" id="KW-0288">FMN</keyword>
<evidence type="ECO:0000313" key="19">
    <source>
        <dbReference type="Proteomes" id="UP000651728"/>
    </source>
</evidence>
<evidence type="ECO:0000256" key="1">
    <source>
        <dbReference type="ARBA" id="ARBA00004496"/>
    </source>
</evidence>
<comment type="catalytic activity">
    <reaction evidence="13">
        <text>dibenzothiophene + 2 FMNH2 + 2 O2 = dibenzothiophene 5,5-dioxide + 2 FMN + 2 H2O + 2 H(+)</text>
        <dbReference type="Rhea" id="RHEA:49072"/>
        <dbReference type="ChEBI" id="CHEBI:15377"/>
        <dbReference type="ChEBI" id="CHEBI:15378"/>
        <dbReference type="ChEBI" id="CHEBI:15379"/>
        <dbReference type="ChEBI" id="CHEBI:23681"/>
        <dbReference type="ChEBI" id="CHEBI:57618"/>
        <dbReference type="ChEBI" id="CHEBI:58210"/>
        <dbReference type="ChEBI" id="CHEBI:90356"/>
        <dbReference type="EC" id="1.14.14.21"/>
    </reaction>
</comment>
<evidence type="ECO:0000256" key="9">
    <source>
        <dbReference type="ARBA" id="ARBA00034328"/>
    </source>
</evidence>
<comment type="caution">
    <text evidence="18">The sequence shown here is derived from an EMBL/GenBank/DDBJ whole genome shotgun (WGS) entry which is preliminary data.</text>
</comment>
<evidence type="ECO:0000256" key="8">
    <source>
        <dbReference type="ARBA" id="ARBA00034317"/>
    </source>
</evidence>
<evidence type="ECO:0000259" key="15">
    <source>
        <dbReference type="Pfam" id="PF02770"/>
    </source>
</evidence>
<gene>
    <name evidence="18" type="ORF">Mam01_15580</name>
</gene>
<dbReference type="Gene3D" id="1.20.140.10">
    <property type="entry name" value="Butyryl-CoA Dehydrogenase, subunit A, domain 3"/>
    <property type="match status" value="1"/>
</dbReference>
<dbReference type="Gene3D" id="2.40.110.10">
    <property type="entry name" value="Butyryl-CoA Dehydrogenase, subunit A, domain 2"/>
    <property type="match status" value="1"/>
</dbReference>
<dbReference type="EC" id="1.14.14.21" evidence="9"/>
<sequence length="379" mass="39417">MNEPLHDAGVVALAAEVGRECALTEARHDLDATFVAEGYQAMRDHGYLRLAVPAEFGGLGAGLRQVVLAEGELARHAGSAALAAAMHLYLTLVQCWRHRRGAPDAEGALRRIAADGLIMATSGGSDWVCPTTTAVEVDGGFRFTGRKTFCSQAPAATVISTSAVLGEPGPGAEVLHAGVPLSSPGVSLVETWDTLGMRGTASHDLVFEDVFVPADKILGRRPYGRLAGPLLVAAIHFAPVAGAVYLGIAQGAYDEALRVIAARAGDPAPAVVRQLGEMAARLRVARWALLAAVEEVGDDPPADEPALVTLMTAKRHAVCEAKAVVDLALDAVGGAAFFRTSPLERAYRDVRGGPFHPLTPEATLALAGAAALAEARRVP</sequence>
<dbReference type="InterPro" id="IPR006091">
    <property type="entry name" value="Acyl-CoA_Oxase/DH_mid-dom"/>
</dbReference>
<dbReference type="EMBL" id="BOOB01000010">
    <property type="protein sequence ID" value="GIH31394.1"/>
    <property type="molecule type" value="Genomic_DNA"/>
</dbReference>
<evidence type="ECO:0000256" key="7">
    <source>
        <dbReference type="ARBA" id="ARBA00034307"/>
    </source>
</evidence>
<dbReference type="InterPro" id="IPR036250">
    <property type="entry name" value="AcylCo_DH-like_C"/>
</dbReference>
<dbReference type="Pfam" id="PF08028">
    <property type="entry name" value="Acyl-CoA_dh_2"/>
    <property type="match status" value="1"/>
</dbReference>
<keyword evidence="19" id="KW-1185">Reference proteome</keyword>
<protein>
    <recommendedName>
        <fullName evidence="10">Dibenzothiophene monooxygenase</fullName>
        <ecNumber evidence="9">1.14.14.21</ecNumber>
    </recommendedName>
</protein>
<dbReference type="PANTHER" id="PTHR43884">
    <property type="entry name" value="ACYL-COA DEHYDROGENASE"/>
    <property type="match status" value="1"/>
</dbReference>